<sequence length="165" mass="18556">MNQRALPPQTRRRQQSIARADSTPRCDLTPLLDMTFVLTFLFLAMLFQRPTLTRIPVSLADVGGEQIQTTAQRGPSPLDTLLIIQPDGTLLFQKKELTIMELTMLCRQWKERSSTSLLTLDVAVDRETMHHDVAAVLQVLREYGIDADLLTAPASAPSRRETPSR</sequence>
<feature type="region of interest" description="Disordered" evidence="8">
    <location>
        <begin position="1"/>
        <end position="20"/>
    </location>
</feature>
<dbReference type="EMBL" id="JAMQBK010000085">
    <property type="protein sequence ID" value="MCM2374429.1"/>
    <property type="molecule type" value="Genomic_DNA"/>
</dbReference>
<keyword evidence="7" id="KW-0813">Transport</keyword>
<evidence type="ECO:0000256" key="6">
    <source>
        <dbReference type="ARBA" id="ARBA00023136"/>
    </source>
</evidence>
<keyword evidence="4 7" id="KW-0812">Transmembrane</keyword>
<evidence type="ECO:0000256" key="3">
    <source>
        <dbReference type="ARBA" id="ARBA00022475"/>
    </source>
</evidence>
<evidence type="ECO:0000313" key="9">
    <source>
        <dbReference type="EMBL" id="MCM2374429.1"/>
    </source>
</evidence>
<evidence type="ECO:0000256" key="1">
    <source>
        <dbReference type="ARBA" id="ARBA00004162"/>
    </source>
</evidence>
<evidence type="ECO:0000256" key="7">
    <source>
        <dbReference type="RuleBase" id="RU003879"/>
    </source>
</evidence>
<keyword evidence="10" id="KW-1185">Reference proteome</keyword>
<keyword evidence="5" id="KW-1133">Transmembrane helix</keyword>
<proteinExistence type="inferred from homology"/>
<comment type="caution">
    <text evidence="9">The sequence shown here is derived from an EMBL/GenBank/DDBJ whole genome shotgun (WGS) entry which is preliminary data.</text>
</comment>
<name>A0ABT0UC32_9BACT</name>
<evidence type="ECO:0000256" key="4">
    <source>
        <dbReference type="ARBA" id="ARBA00022692"/>
    </source>
</evidence>
<accession>A0ABT0UC32</accession>
<evidence type="ECO:0000256" key="8">
    <source>
        <dbReference type="SAM" id="MobiDB-lite"/>
    </source>
</evidence>
<dbReference type="Proteomes" id="UP001202961">
    <property type="component" value="Unassembled WGS sequence"/>
</dbReference>
<evidence type="ECO:0000256" key="5">
    <source>
        <dbReference type="ARBA" id="ARBA00022989"/>
    </source>
</evidence>
<comment type="subcellular location">
    <subcellularLocation>
        <location evidence="1">Cell membrane</location>
        <topology evidence="1">Single-pass membrane protein</topology>
    </subcellularLocation>
    <subcellularLocation>
        <location evidence="7">Cell membrane</location>
        <topology evidence="7">Single-pass type II membrane protein</topology>
    </subcellularLocation>
</comment>
<keyword evidence="3" id="KW-1003">Cell membrane</keyword>
<dbReference type="Pfam" id="PF02472">
    <property type="entry name" value="ExbD"/>
    <property type="match status" value="1"/>
</dbReference>
<reference evidence="9 10" key="1">
    <citation type="journal article" date="2022" name="Syst. Appl. Microbiol.">
        <title>Rhodopirellula aestuarii sp. nov., a novel member of the genus Rhodopirellula isolated from brackish sediments collected in the Tagus River estuary, Portugal.</title>
        <authorList>
            <person name="Vitorino I.R."/>
            <person name="Klimek D."/>
            <person name="Calusinska M."/>
            <person name="Lobo-da-Cunha A."/>
            <person name="Vasconcelos V."/>
            <person name="Lage O.M."/>
        </authorList>
    </citation>
    <scope>NUCLEOTIDE SEQUENCE [LARGE SCALE GENOMIC DNA]</scope>
    <source>
        <strain evidence="9 10">ICT_H3.1</strain>
    </source>
</reference>
<dbReference type="RefSeq" id="WP_250932320.1">
    <property type="nucleotide sequence ID" value="NZ_JAMQBK010000085.1"/>
</dbReference>
<comment type="similarity">
    <text evidence="2 7">Belongs to the ExbD/TolR family.</text>
</comment>
<keyword evidence="7" id="KW-0653">Protein transport</keyword>
<organism evidence="9 10">
    <name type="scientific">Aporhodopirellula aestuarii</name>
    <dbReference type="NCBI Taxonomy" id="2950107"/>
    <lineage>
        <taxon>Bacteria</taxon>
        <taxon>Pseudomonadati</taxon>
        <taxon>Planctomycetota</taxon>
        <taxon>Planctomycetia</taxon>
        <taxon>Pirellulales</taxon>
        <taxon>Pirellulaceae</taxon>
        <taxon>Aporhodopirellula</taxon>
    </lineage>
</organism>
<protein>
    <submittedName>
        <fullName evidence="9">Biopolymer transporter ExbD</fullName>
    </submittedName>
</protein>
<gene>
    <name evidence="9" type="ORF">NB063_27740</name>
</gene>
<dbReference type="InterPro" id="IPR003400">
    <property type="entry name" value="ExbD"/>
</dbReference>
<keyword evidence="6" id="KW-0472">Membrane</keyword>
<evidence type="ECO:0000256" key="2">
    <source>
        <dbReference type="ARBA" id="ARBA00005811"/>
    </source>
</evidence>
<evidence type="ECO:0000313" key="10">
    <source>
        <dbReference type="Proteomes" id="UP001202961"/>
    </source>
</evidence>